<dbReference type="SUPFAM" id="SSF53187">
    <property type="entry name" value="Zn-dependent exopeptidases"/>
    <property type="match status" value="1"/>
</dbReference>
<dbReference type="Pfam" id="PF07687">
    <property type="entry name" value="M20_dimer"/>
    <property type="match status" value="1"/>
</dbReference>
<keyword evidence="3" id="KW-1185">Reference proteome</keyword>
<proteinExistence type="predicted"/>
<dbReference type="CDD" id="cd03886">
    <property type="entry name" value="M20_Acy1"/>
    <property type="match status" value="1"/>
</dbReference>
<dbReference type="EMBL" id="JAUOZS010000001">
    <property type="protein sequence ID" value="MDT8902356.1"/>
    <property type="molecule type" value="Genomic_DNA"/>
</dbReference>
<evidence type="ECO:0000313" key="3">
    <source>
        <dbReference type="Proteomes" id="UP001254848"/>
    </source>
</evidence>
<dbReference type="Proteomes" id="UP001254848">
    <property type="component" value="Unassembled WGS sequence"/>
</dbReference>
<name>A0ABU3NZY5_9FIRM</name>
<dbReference type="PIRSF" id="PIRSF005962">
    <property type="entry name" value="Pept_M20D_amidohydro"/>
    <property type="match status" value="1"/>
</dbReference>
<feature type="domain" description="Peptidase M20 dimerisation" evidence="1">
    <location>
        <begin position="188"/>
        <end position="285"/>
    </location>
</feature>
<gene>
    <name evidence="2" type="ORF">Q4T40_13965</name>
</gene>
<dbReference type="Gene3D" id="3.30.70.360">
    <property type="match status" value="1"/>
</dbReference>
<comment type="caution">
    <text evidence="2">The sequence shown here is derived from an EMBL/GenBank/DDBJ whole genome shotgun (WGS) entry which is preliminary data.</text>
</comment>
<evidence type="ECO:0000313" key="2">
    <source>
        <dbReference type="EMBL" id="MDT8902356.1"/>
    </source>
</evidence>
<reference evidence="2 3" key="1">
    <citation type="submission" date="2023-07" db="EMBL/GenBank/DDBJ databases">
        <title>The novel representative of Negativicutes class, Anaeroselena agilis gen. nov. sp. nov.</title>
        <authorList>
            <person name="Prokofeva M.I."/>
            <person name="Elcheninov A.G."/>
            <person name="Klyukina A."/>
            <person name="Kublanov I.V."/>
            <person name="Frolov E.N."/>
            <person name="Podosokorskaya O.A."/>
        </authorList>
    </citation>
    <scope>NUCLEOTIDE SEQUENCE [LARGE SCALE GENOMIC DNA]</scope>
    <source>
        <strain evidence="2 3">4137-cl</strain>
    </source>
</reference>
<dbReference type="InterPro" id="IPR002933">
    <property type="entry name" value="Peptidase_M20"/>
</dbReference>
<dbReference type="InterPro" id="IPR036264">
    <property type="entry name" value="Bact_exopeptidase_dim_dom"/>
</dbReference>
<dbReference type="Gene3D" id="3.40.630.10">
    <property type="entry name" value="Zn peptidases"/>
    <property type="match status" value="1"/>
</dbReference>
<organism evidence="2 3">
    <name type="scientific">Anaeroselena agilis</name>
    <dbReference type="NCBI Taxonomy" id="3063788"/>
    <lineage>
        <taxon>Bacteria</taxon>
        <taxon>Bacillati</taxon>
        <taxon>Bacillota</taxon>
        <taxon>Negativicutes</taxon>
        <taxon>Acetonemataceae</taxon>
        <taxon>Anaeroselena</taxon>
    </lineage>
</organism>
<dbReference type="NCBIfam" id="TIGR01891">
    <property type="entry name" value="amidohydrolases"/>
    <property type="match status" value="1"/>
</dbReference>
<dbReference type="SUPFAM" id="SSF55031">
    <property type="entry name" value="Bacterial exopeptidase dimerisation domain"/>
    <property type="match status" value="1"/>
</dbReference>
<dbReference type="RefSeq" id="WP_413780839.1">
    <property type="nucleotide sequence ID" value="NZ_JAUOZS010000001.1"/>
</dbReference>
<dbReference type="InterPro" id="IPR011650">
    <property type="entry name" value="Peptidase_M20_dimer"/>
</dbReference>
<dbReference type="InterPro" id="IPR017439">
    <property type="entry name" value="Amidohydrolase"/>
</dbReference>
<dbReference type="Pfam" id="PF01546">
    <property type="entry name" value="Peptidase_M20"/>
    <property type="match status" value="1"/>
</dbReference>
<accession>A0ABU3NZY5</accession>
<sequence>MTILQQAQEQAAYLTKIRRHLHQNPEIGFEETETTALIRRELAAMGVELQPLAMDTGAVALIRGEKPGQGKVIALRADIDALPIQEQTGLPYASARPGLMHACGHDGHTAVLLGVAKLLNGMRDKFSGTVKLIFQPAEEQLYGARRMIEAGVLEDPAPEMILGLHGGTETPLGKVGVWSGPFMASADQFTATVIGVGAHGGYPHRGKDPLLTAAQAVVALQAVVSRETDAVDKVVLSICQFHAGSAFNVIPGEAVINGSVRCHDAKIREEIPRRMERIIAGVAAAYDCSYKFDYVFGIPAVANTPAVMEAFAAATGEALGGGNVVGLDRPLMGSEDFAYFLEKVPGGIFRLGIGSGQGSLHHPKFDFPDAAIPVGVAAMTQFALMQCK</sequence>
<dbReference type="PANTHER" id="PTHR11014">
    <property type="entry name" value="PEPTIDASE M20 FAMILY MEMBER"/>
    <property type="match status" value="1"/>
</dbReference>
<evidence type="ECO:0000259" key="1">
    <source>
        <dbReference type="Pfam" id="PF07687"/>
    </source>
</evidence>
<protein>
    <submittedName>
        <fullName evidence="2">M20 family metallopeptidase</fullName>
    </submittedName>
</protein>
<dbReference type="PANTHER" id="PTHR11014:SF63">
    <property type="entry name" value="METALLOPEPTIDASE, PUTATIVE (AFU_ORTHOLOGUE AFUA_6G09600)-RELATED"/>
    <property type="match status" value="1"/>
</dbReference>